<dbReference type="AlphaFoldDB" id="A0A9N8WRD3"/>
<feature type="transmembrane region" description="Helical" evidence="2">
    <location>
        <begin position="21"/>
        <end position="45"/>
    </location>
</feature>
<feature type="region of interest" description="Disordered" evidence="1">
    <location>
        <begin position="100"/>
        <end position="123"/>
    </location>
</feature>
<protein>
    <submittedName>
        <fullName evidence="3">23382_t:CDS:1</fullName>
    </submittedName>
</protein>
<evidence type="ECO:0000256" key="1">
    <source>
        <dbReference type="SAM" id="MobiDB-lite"/>
    </source>
</evidence>
<accession>A0A9N8WRD3</accession>
<keyword evidence="4" id="KW-1185">Reference proteome</keyword>
<dbReference type="Proteomes" id="UP000789759">
    <property type="component" value="Unassembled WGS sequence"/>
</dbReference>
<keyword evidence="2" id="KW-0472">Membrane</keyword>
<name>A0A9N8WRD3_9GLOM</name>
<keyword evidence="2" id="KW-1133">Transmembrane helix</keyword>
<organism evidence="3 4">
    <name type="scientific">Cetraspora pellucida</name>
    <dbReference type="NCBI Taxonomy" id="1433469"/>
    <lineage>
        <taxon>Eukaryota</taxon>
        <taxon>Fungi</taxon>
        <taxon>Fungi incertae sedis</taxon>
        <taxon>Mucoromycota</taxon>
        <taxon>Glomeromycotina</taxon>
        <taxon>Glomeromycetes</taxon>
        <taxon>Diversisporales</taxon>
        <taxon>Gigasporaceae</taxon>
        <taxon>Cetraspora</taxon>
    </lineage>
</organism>
<comment type="caution">
    <text evidence="3">The sequence shown here is derived from an EMBL/GenBank/DDBJ whole genome shotgun (WGS) entry which is preliminary data.</text>
</comment>
<gene>
    <name evidence="3" type="ORF">CPELLU_LOCUS1977</name>
</gene>
<dbReference type="EMBL" id="CAJVQA010000796">
    <property type="protein sequence ID" value="CAG8490954.1"/>
    <property type="molecule type" value="Genomic_DNA"/>
</dbReference>
<feature type="transmembrane region" description="Helical" evidence="2">
    <location>
        <begin position="57"/>
        <end position="84"/>
    </location>
</feature>
<sequence>MQSEDFDNSQCIKDIGSDQSLTIVHVLYICVENLLCVLFQFFQIYFGFNALFHEQSFQLIAIAVFDLGWSLYGIATIVYGVLMVKAFGKGLKKFFVKSSSKSTSLDEEETNISSPKKWAIDDE</sequence>
<evidence type="ECO:0000256" key="2">
    <source>
        <dbReference type="SAM" id="Phobius"/>
    </source>
</evidence>
<dbReference type="OrthoDB" id="2416128at2759"/>
<proteinExistence type="predicted"/>
<keyword evidence="2" id="KW-0812">Transmembrane</keyword>
<evidence type="ECO:0000313" key="4">
    <source>
        <dbReference type="Proteomes" id="UP000789759"/>
    </source>
</evidence>
<evidence type="ECO:0000313" key="3">
    <source>
        <dbReference type="EMBL" id="CAG8490954.1"/>
    </source>
</evidence>
<reference evidence="3" key="1">
    <citation type="submission" date="2021-06" db="EMBL/GenBank/DDBJ databases">
        <authorList>
            <person name="Kallberg Y."/>
            <person name="Tangrot J."/>
            <person name="Rosling A."/>
        </authorList>
    </citation>
    <scope>NUCLEOTIDE SEQUENCE</scope>
    <source>
        <strain evidence="3">FL966</strain>
    </source>
</reference>